<dbReference type="Proteomes" id="UP001152795">
    <property type="component" value="Unassembled WGS sequence"/>
</dbReference>
<organism evidence="1 2">
    <name type="scientific">Paramuricea clavata</name>
    <name type="common">Red gorgonian</name>
    <name type="synonym">Violescent sea-whip</name>
    <dbReference type="NCBI Taxonomy" id="317549"/>
    <lineage>
        <taxon>Eukaryota</taxon>
        <taxon>Metazoa</taxon>
        <taxon>Cnidaria</taxon>
        <taxon>Anthozoa</taxon>
        <taxon>Octocorallia</taxon>
        <taxon>Malacalcyonacea</taxon>
        <taxon>Plexauridae</taxon>
        <taxon>Paramuricea</taxon>
    </lineage>
</organism>
<dbReference type="Gene3D" id="3.40.50.410">
    <property type="entry name" value="von Willebrand factor, type A domain"/>
    <property type="match status" value="1"/>
</dbReference>
<dbReference type="InterPro" id="IPR050525">
    <property type="entry name" value="ECM_Assembly_Org"/>
</dbReference>
<dbReference type="OrthoDB" id="446173at2759"/>
<accession>A0A7D9DX46</accession>
<dbReference type="PANTHER" id="PTHR24020">
    <property type="entry name" value="COLLAGEN ALPHA"/>
    <property type="match status" value="1"/>
</dbReference>
<dbReference type="InterPro" id="IPR002035">
    <property type="entry name" value="VWF_A"/>
</dbReference>
<dbReference type="InterPro" id="IPR036465">
    <property type="entry name" value="vWFA_dom_sf"/>
</dbReference>
<dbReference type="CDD" id="cd01450">
    <property type="entry name" value="vWFA_subfamily_ECM"/>
    <property type="match status" value="1"/>
</dbReference>
<evidence type="ECO:0000313" key="1">
    <source>
        <dbReference type="EMBL" id="CAB3995331.1"/>
    </source>
</evidence>
<dbReference type="Pfam" id="PF24748">
    <property type="entry name" value="Galaxin_repeat"/>
    <property type="match status" value="1"/>
</dbReference>
<sequence length="477" mass="52812">MMLQWLILLTLFVHNSLAFGLYDDTDDYDLWRRQLGGPGVQPTSKPENDCRKDILVVLDSSQSVGALYFKSIRNFLITLVEKLNVRKDGTQIGFITFSNSTRTKKLLDVGEKTDATELIDWLEKLSYERELMGDYTRTGLAFQIANNMFSLKSPSNARNTVEDVILLFTDGEPHSPHGNYGERKIVETETNKLKEKDVTIVGVAVGIPAQIKTFKKYIQSWVTDSSEVAETSWDTLEKDVDELVNKLFNPLCKPEAGECSCKGDSAATVTAYMKKGEITTQVEWLDAMECTGSASYTMNPPDAKSGDRFGLGKHVITYSSSYTNNAGKNIDLICPVQVTVATCECPSIQTVQAHHLPGVDKTSYASWTEPAPNCPAKPNPSRAHSGWFYAGETTVTHKYRVANKFDLECPVKIVVPGEFCGNTAYDPATQVCCCDKVSSKKNDGHSHRCCGQNYINPGKKMCCQGNKPVRLPGSCRP</sequence>
<keyword evidence="2" id="KW-1185">Reference proteome</keyword>
<reference evidence="1" key="1">
    <citation type="submission" date="2020-04" db="EMBL/GenBank/DDBJ databases">
        <authorList>
            <person name="Alioto T."/>
            <person name="Alioto T."/>
            <person name="Gomez Garrido J."/>
        </authorList>
    </citation>
    <scope>NUCLEOTIDE SEQUENCE</scope>
    <source>
        <strain evidence="1">A484AB</strain>
    </source>
</reference>
<gene>
    <name evidence="1" type="ORF">PACLA_8A015615</name>
</gene>
<protein>
    <submittedName>
        <fullName evidence="1">Uncharacterized protein</fullName>
    </submittedName>
</protein>
<dbReference type="PROSITE" id="PS50234">
    <property type="entry name" value="VWFA"/>
    <property type="match status" value="1"/>
</dbReference>
<dbReference type="EMBL" id="CACRXK020002642">
    <property type="protein sequence ID" value="CAB3995331.1"/>
    <property type="molecule type" value="Genomic_DNA"/>
</dbReference>
<dbReference type="PANTHER" id="PTHR24020:SF84">
    <property type="entry name" value="VWFA DOMAIN-CONTAINING PROTEIN"/>
    <property type="match status" value="1"/>
</dbReference>
<dbReference type="AlphaFoldDB" id="A0A7D9DX46"/>
<name>A0A7D9DX46_PARCT</name>
<dbReference type="PRINTS" id="PR00453">
    <property type="entry name" value="VWFADOMAIN"/>
</dbReference>
<dbReference type="Pfam" id="PF00092">
    <property type="entry name" value="VWA"/>
    <property type="match status" value="1"/>
</dbReference>
<comment type="caution">
    <text evidence="1">The sequence shown here is derived from an EMBL/GenBank/DDBJ whole genome shotgun (WGS) entry which is preliminary data.</text>
</comment>
<dbReference type="InterPro" id="IPR056601">
    <property type="entry name" value="Galaxin_dom"/>
</dbReference>
<proteinExistence type="predicted"/>
<dbReference type="SUPFAM" id="SSF53300">
    <property type="entry name" value="vWA-like"/>
    <property type="match status" value="1"/>
</dbReference>
<dbReference type="SMART" id="SM00327">
    <property type="entry name" value="VWA"/>
    <property type="match status" value="1"/>
</dbReference>
<evidence type="ECO:0000313" key="2">
    <source>
        <dbReference type="Proteomes" id="UP001152795"/>
    </source>
</evidence>